<dbReference type="AlphaFoldDB" id="A0A133N8C9"/>
<dbReference type="Proteomes" id="UP000070617">
    <property type="component" value="Unassembled WGS sequence"/>
</dbReference>
<evidence type="ECO:0000256" key="1">
    <source>
        <dbReference type="ARBA" id="ARBA00005049"/>
    </source>
</evidence>
<dbReference type="EMBL" id="LRPX01000098">
    <property type="protein sequence ID" value="KXA12544.1"/>
    <property type="molecule type" value="Genomic_DNA"/>
</dbReference>
<evidence type="ECO:0000256" key="2">
    <source>
        <dbReference type="ARBA" id="ARBA00007110"/>
    </source>
</evidence>
<dbReference type="InterPro" id="IPR036087">
    <property type="entry name" value="Nict_dMeBzImd_PRibTrfase_sf"/>
</dbReference>
<evidence type="ECO:0000256" key="4">
    <source>
        <dbReference type="ARBA" id="ARBA00015486"/>
    </source>
</evidence>
<dbReference type="PATRIC" id="fig|134605.3.peg.1713"/>
<keyword evidence="5" id="KW-0169">Cobalamin biosynthesis</keyword>
<dbReference type="GO" id="GO:0009236">
    <property type="term" value="P:cobalamin biosynthetic process"/>
    <property type="evidence" value="ECO:0007669"/>
    <property type="project" value="UniProtKB-UniRule"/>
</dbReference>
<keyword evidence="11" id="KW-1185">Reference proteome</keyword>
<dbReference type="Gene3D" id="1.10.1610.10">
    <property type="match status" value="1"/>
</dbReference>
<accession>A0A133N8C9</accession>
<proteinExistence type="inferred from homology"/>
<evidence type="ECO:0000256" key="8">
    <source>
        <dbReference type="ARBA" id="ARBA00047340"/>
    </source>
</evidence>
<evidence type="ECO:0000313" key="10">
    <source>
        <dbReference type="EMBL" id="KXA12544.1"/>
    </source>
</evidence>
<sequence length="352" mass="39546">MKGLEDIFSDIVGKDKQSIEIVKEILKKKMKPEGSLGILEELVQKMAGIYSYPLPKIQKKCHIVAVADNGIIEEKVSSCPLEYTRLVSEAMLHNIATIGIFTKQLGIDLNVIDIGMKEDIQKEYPNFYRKKIRKGSRNFVKEAAMTEEECEKAILEGFSFIQEKQEEYDIFSNGEMGIGNTTTSSAVLYALVQKNIHDVVGHGGGLSEEGLFKKKQIIQDACQKYQLFGKSPFDILRSVGGYDIAFLVGCYLGTAFYRKAMIVDGFISAVAALLACRMKAEVQDYCIFSHQSEEPGMKIILEELQETTFLQMKMRLGEGTGAVMVYPILDCALAMFQSLKTPKEVYDMFYEQ</sequence>
<comment type="similarity">
    <text evidence="2">Belongs to the CobT family.</text>
</comment>
<dbReference type="SUPFAM" id="SSF52733">
    <property type="entry name" value="Nicotinate mononucleotide:5,6-dimethylbenzimidazole phosphoribosyltransferase (CobT)"/>
    <property type="match status" value="1"/>
</dbReference>
<gene>
    <name evidence="10" type="ORF">HMPREF3206_01732</name>
</gene>
<dbReference type="RefSeq" id="WP_060793940.1">
    <property type="nucleotide sequence ID" value="NZ_KQ956575.1"/>
</dbReference>
<comment type="pathway">
    <text evidence="1">Nucleoside biosynthesis; alpha-ribazole biosynthesis; alpha-ribazole from 5,6-dimethylbenzimidazole: step 1/2.</text>
</comment>
<name>A0A133N8C9_9FUSO</name>
<organism evidence="10 11">
    <name type="scientific">Fusobacterium equinum</name>
    <dbReference type="NCBI Taxonomy" id="134605"/>
    <lineage>
        <taxon>Bacteria</taxon>
        <taxon>Fusobacteriati</taxon>
        <taxon>Fusobacteriota</taxon>
        <taxon>Fusobacteriia</taxon>
        <taxon>Fusobacteriales</taxon>
        <taxon>Fusobacteriaceae</taxon>
        <taxon>Fusobacterium</taxon>
    </lineage>
</organism>
<comment type="catalytic activity">
    <reaction evidence="8">
        <text>5,6-dimethylbenzimidazole + nicotinate beta-D-ribonucleotide = alpha-ribazole 5'-phosphate + nicotinate + H(+)</text>
        <dbReference type="Rhea" id="RHEA:11196"/>
        <dbReference type="ChEBI" id="CHEBI:15378"/>
        <dbReference type="ChEBI" id="CHEBI:15890"/>
        <dbReference type="ChEBI" id="CHEBI:32544"/>
        <dbReference type="ChEBI" id="CHEBI:57502"/>
        <dbReference type="ChEBI" id="CHEBI:57918"/>
        <dbReference type="EC" id="2.4.2.21"/>
    </reaction>
</comment>
<dbReference type="NCBIfam" id="TIGR03160">
    <property type="entry name" value="cobT_DBIPRT"/>
    <property type="match status" value="1"/>
</dbReference>
<evidence type="ECO:0000256" key="6">
    <source>
        <dbReference type="ARBA" id="ARBA00022676"/>
    </source>
</evidence>
<dbReference type="CDD" id="cd02439">
    <property type="entry name" value="DMB-PRT_CobT"/>
    <property type="match status" value="1"/>
</dbReference>
<dbReference type="NCBIfam" id="NF000996">
    <property type="entry name" value="PRK00105.1"/>
    <property type="match status" value="1"/>
</dbReference>
<evidence type="ECO:0000313" key="11">
    <source>
        <dbReference type="Proteomes" id="UP000070617"/>
    </source>
</evidence>
<keyword evidence="6 10" id="KW-0328">Glycosyltransferase</keyword>
<dbReference type="InterPro" id="IPR017846">
    <property type="entry name" value="Nict_dMeBzImd_PRibTrfase_bact"/>
</dbReference>
<dbReference type="EC" id="2.4.2.21" evidence="3 9"/>
<evidence type="ECO:0000256" key="3">
    <source>
        <dbReference type="ARBA" id="ARBA00011991"/>
    </source>
</evidence>
<dbReference type="PANTHER" id="PTHR43463">
    <property type="entry name" value="NICOTINATE-NUCLEOTIDE--DIMETHYLBENZIMIDAZOLE PHOSPHORIBOSYLTRANSFERASE"/>
    <property type="match status" value="1"/>
</dbReference>
<dbReference type="InterPro" id="IPR003200">
    <property type="entry name" value="Nict_dMeBzImd_PRibTrfase"/>
</dbReference>
<dbReference type="InterPro" id="IPR023195">
    <property type="entry name" value="Nict_dMeBzImd_PRibTrfase_N"/>
</dbReference>
<evidence type="ECO:0000256" key="7">
    <source>
        <dbReference type="ARBA" id="ARBA00022679"/>
    </source>
</evidence>
<dbReference type="Gene3D" id="3.40.50.10210">
    <property type="match status" value="1"/>
</dbReference>
<evidence type="ECO:0000256" key="5">
    <source>
        <dbReference type="ARBA" id="ARBA00022573"/>
    </source>
</evidence>
<dbReference type="PANTHER" id="PTHR43463:SF1">
    <property type="entry name" value="NICOTINATE-NUCLEOTIDE--DIMETHYLBENZIMIDAZOLE PHOSPHORIBOSYLTRANSFERASE"/>
    <property type="match status" value="1"/>
</dbReference>
<dbReference type="STRING" id="134605.HMPREF3206_01732"/>
<comment type="caution">
    <text evidence="10">The sequence shown here is derived from an EMBL/GenBank/DDBJ whole genome shotgun (WGS) entry which is preliminary data.</text>
</comment>
<protein>
    <recommendedName>
        <fullName evidence="4 9">Nicotinate-nucleotide--dimethylbenzimidazole phosphoribosyltransferase</fullName>
        <ecNumber evidence="3 9">2.4.2.21</ecNumber>
    </recommendedName>
</protein>
<reference evidence="11" key="1">
    <citation type="submission" date="2016-01" db="EMBL/GenBank/DDBJ databases">
        <authorList>
            <person name="Mitreva M."/>
            <person name="Pepin K.H."/>
            <person name="Mihindukulasuriya K.A."/>
            <person name="Fulton R."/>
            <person name="Fronick C."/>
            <person name="O'Laughlin M."/>
            <person name="Miner T."/>
            <person name="Herter B."/>
            <person name="Rosa B.A."/>
            <person name="Cordes M."/>
            <person name="Tomlinson C."/>
            <person name="Wollam A."/>
            <person name="Palsikar V.B."/>
            <person name="Mardis E.R."/>
            <person name="Wilson R.K."/>
        </authorList>
    </citation>
    <scope>NUCLEOTIDE SEQUENCE [LARGE SCALE GENOMIC DNA]</scope>
    <source>
        <strain evidence="11">CMW8396</strain>
    </source>
</reference>
<evidence type="ECO:0000256" key="9">
    <source>
        <dbReference type="NCBIfam" id="TIGR03160"/>
    </source>
</evidence>
<dbReference type="Pfam" id="PF02277">
    <property type="entry name" value="DBI_PRT"/>
    <property type="match status" value="1"/>
</dbReference>
<keyword evidence="7 10" id="KW-0808">Transferase</keyword>
<dbReference type="UniPathway" id="UPA00061">
    <property type="reaction ID" value="UER00516"/>
</dbReference>
<dbReference type="GO" id="GO:0008939">
    <property type="term" value="F:nicotinate-nucleotide-dimethylbenzimidazole phosphoribosyltransferase activity"/>
    <property type="evidence" value="ECO:0007669"/>
    <property type="project" value="UniProtKB-UniRule"/>
</dbReference>